<protein>
    <submittedName>
        <fullName evidence="1">Uncharacterized protein</fullName>
    </submittedName>
</protein>
<organism evidence="1 2">
    <name type="scientific">Plantactinospora mayteni</name>
    <dbReference type="NCBI Taxonomy" id="566021"/>
    <lineage>
        <taxon>Bacteria</taxon>
        <taxon>Bacillati</taxon>
        <taxon>Actinomycetota</taxon>
        <taxon>Actinomycetes</taxon>
        <taxon>Micromonosporales</taxon>
        <taxon>Micromonosporaceae</taxon>
        <taxon>Plantactinospora</taxon>
    </lineage>
</organism>
<accession>A0ABQ4F3Y6</accession>
<dbReference type="Proteomes" id="UP000621500">
    <property type="component" value="Unassembled WGS sequence"/>
</dbReference>
<evidence type="ECO:0000313" key="1">
    <source>
        <dbReference type="EMBL" id="GIH01621.1"/>
    </source>
</evidence>
<dbReference type="EMBL" id="BONX01000077">
    <property type="protein sequence ID" value="GIH01621.1"/>
    <property type="molecule type" value="Genomic_DNA"/>
</dbReference>
<reference evidence="1 2" key="1">
    <citation type="submission" date="2021-01" db="EMBL/GenBank/DDBJ databases">
        <title>Whole genome shotgun sequence of Plantactinospora mayteni NBRC 109088.</title>
        <authorList>
            <person name="Komaki H."/>
            <person name="Tamura T."/>
        </authorList>
    </citation>
    <scope>NUCLEOTIDE SEQUENCE [LARGE SCALE GENOMIC DNA]</scope>
    <source>
        <strain evidence="1 2">NBRC 109088</strain>
    </source>
</reference>
<evidence type="ECO:0000313" key="2">
    <source>
        <dbReference type="Proteomes" id="UP000621500"/>
    </source>
</evidence>
<gene>
    <name evidence="1" type="ORF">Pma05_81930</name>
</gene>
<comment type="caution">
    <text evidence="1">The sequence shown here is derived from an EMBL/GenBank/DDBJ whole genome shotgun (WGS) entry which is preliminary data.</text>
</comment>
<proteinExistence type="predicted"/>
<name>A0ABQ4F3Y6_9ACTN</name>
<keyword evidence="2" id="KW-1185">Reference proteome</keyword>
<sequence>MTDTPTANTPPVGLWRRLGRWLLAFWRWLFPPLAPPEPAFVPITPPPSPPGRLTERRRLAQPIVVPARGYVFSFNVHATFIWSSDGLPREMLGGLAQYFMPYAIRAITQFVAARARNHPAHRARELEAEIQRALADGDPWRYERGGMEVTCRPHVWVELDEHVKQTIRPYWEELIKIDCEHDVDVKRAQYAERLSRQWLAVLEKLVGSPIADGAAQMTSEKLAKVVEKLVAEQKAETRRVHDLLNETIRNGEPFEQAEAFDVLIETHRNKVR</sequence>